<organism evidence="1">
    <name type="scientific">Opuntia streptacantha</name>
    <name type="common">Prickly pear cactus</name>
    <name type="synonym">Opuntia cardona</name>
    <dbReference type="NCBI Taxonomy" id="393608"/>
    <lineage>
        <taxon>Eukaryota</taxon>
        <taxon>Viridiplantae</taxon>
        <taxon>Streptophyta</taxon>
        <taxon>Embryophyta</taxon>
        <taxon>Tracheophyta</taxon>
        <taxon>Spermatophyta</taxon>
        <taxon>Magnoliopsida</taxon>
        <taxon>eudicotyledons</taxon>
        <taxon>Gunneridae</taxon>
        <taxon>Pentapetalae</taxon>
        <taxon>Caryophyllales</taxon>
        <taxon>Cactineae</taxon>
        <taxon>Cactaceae</taxon>
        <taxon>Opuntioideae</taxon>
        <taxon>Opuntia</taxon>
    </lineage>
</organism>
<reference evidence="1" key="1">
    <citation type="journal article" date="2013" name="J. Plant Res.">
        <title>Effect of fungi and light on seed germination of three Opuntia species from semiarid lands of central Mexico.</title>
        <authorList>
            <person name="Delgado-Sanchez P."/>
            <person name="Jimenez-Bremont J.F."/>
            <person name="Guerrero-Gonzalez Mde L."/>
            <person name="Flores J."/>
        </authorList>
    </citation>
    <scope>NUCLEOTIDE SEQUENCE</scope>
    <source>
        <tissue evidence="1">Cladode</tissue>
    </source>
</reference>
<sequence length="107" mass="12211">MKPQISMPFLALGSSVLSAWGKEMESGHGIGSTDCSIGFRWQLSLRRKLFACMVVLGGQLITWNRLRAFSVQLQWKLAQLSSWIYYGLIQLRMTVWKDCVLMLEVLV</sequence>
<protein>
    <submittedName>
        <fullName evidence="1">Uncharacterized protein</fullName>
    </submittedName>
</protein>
<evidence type="ECO:0000313" key="1">
    <source>
        <dbReference type="EMBL" id="MBA4666750.1"/>
    </source>
</evidence>
<dbReference type="AlphaFoldDB" id="A0A7C9AHB2"/>
<proteinExistence type="predicted"/>
<dbReference type="EMBL" id="GISG01232602">
    <property type="protein sequence ID" value="MBA4666750.1"/>
    <property type="molecule type" value="Transcribed_RNA"/>
</dbReference>
<name>A0A7C9AHB2_OPUST</name>
<accession>A0A7C9AHB2</accession>
<reference evidence="1" key="2">
    <citation type="submission" date="2020-07" db="EMBL/GenBank/DDBJ databases">
        <authorList>
            <person name="Vera ALvarez R."/>
            <person name="Arias-Moreno D.M."/>
            <person name="Jimenez-Jacinto V."/>
            <person name="Jimenez-Bremont J.F."/>
            <person name="Swaminathan K."/>
            <person name="Moose S.P."/>
            <person name="Guerrero-Gonzalez M.L."/>
            <person name="Marino-Ramirez L."/>
            <person name="Landsman D."/>
            <person name="Rodriguez-Kessler M."/>
            <person name="Delgado-Sanchez P."/>
        </authorList>
    </citation>
    <scope>NUCLEOTIDE SEQUENCE</scope>
    <source>
        <tissue evidence="1">Cladode</tissue>
    </source>
</reference>